<dbReference type="Pfam" id="PF10785">
    <property type="entry name" value="NADH-u_ox-rdase"/>
    <property type="match status" value="1"/>
</dbReference>
<evidence type="ECO:0000259" key="3">
    <source>
        <dbReference type="Pfam" id="PF12853"/>
    </source>
</evidence>
<proteinExistence type="predicted"/>
<evidence type="ECO:0000313" key="4">
    <source>
        <dbReference type="EMBL" id="KAF9784992.1"/>
    </source>
</evidence>
<dbReference type="PANTHER" id="PTHR34062">
    <property type="entry name" value="OXIDOREDUCTASE 21 KDA SUBUNIT, PUTATIVE (AFU_ORTHOLOGUE AFUA_4G04750)-RELATED"/>
    <property type="match status" value="1"/>
</dbReference>
<protein>
    <submittedName>
        <fullName evidence="4">NADH-ubiquinone oxidoreductase complex I, 21 kDa subunit-domain-containing protein</fullName>
    </submittedName>
</protein>
<dbReference type="Proteomes" id="UP000736335">
    <property type="component" value="Unassembled WGS sequence"/>
</dbReference>
<dbReference type="InterPro" id="IPR019721">
    <property type="entry name" value="NADH-UbQ_OxRdtase_su21_N"/>
</dbReference>
<feature type="transmembrane region" description="Helical" evidence="1">
    <location>
        <begin position="32"/>
        <end position="49"/>
    </location>
</feature>
<dbReference type="PANTHER" id="PTHR34062:SF1">
    <property type="entry name" value="NADH-UBIQUINONE OXIDOREDUCTASE 21KDA SUBUNIT N-TERMINAL DOMAIN-CONTAINING PROTEIN"/>
    <property type="match status" value="1"/>
</dbReference>
<evidence type="ECO:0000313" key="5">
    <source>
        <dbReference type="Proteomes" id="UP000736335"/>
    </source>
</evidence>
<evidence type="ECO:0000256" key="1">
    <source>
        <dbReference type="SAM" id="Phobius"/>
    </source>
</evidence>
<organism evidence="4 5">
    <name type="scientific">Thelephora terrestris</name>
    <dbReference type="NCBI Taxonomy" id="56493"/>
    <lineage>
        <taxon>Eukaryota</taxon>
        <taxon>Fungi</taxon>
        <taxon>Dikarya</taxon>
        <taxon>Basidiomycota</taxon>
        <taxon>Agaricomycotina</taxon>
        <taxon>Agaricomycetes</taxon>
        <taxon>Thelephorales</taxon>
        <taxon>Thelephoraceae</taxon>
        <taxon>Thelephora</taxon>
    </lineage>
</organism>
<reference evidence="4" key="1">
    <citation type="journal article" date="2020" name="Nat. Commun.">
        <title>Large-scale genome sequencing of mycorrhizal fungi provides insights into the early evolution of symbiotic traits.</title>
        <authorList>
            <person name="Miyauchi S."/>
            <person name="Kiss E."/>
            <person name="Kuo A."/>
            <person name="Drula E."/>
            <person name="Kohler A."/>
            <person name="Sanchez-Garcia M."/>
            <person name="Morin E."/>
            <person name="Andreopoulos B."/>
            <person name="Barry K.W."/>
            <person name="Bonito G."/>
            <person name="Buee M."/>
            <person name="Carver A."/>
            <person name="Chen C."/>
            <person name="Cichocki N."/>
            <person name="Clum A."/>
            <person name="Culley D."/>
            <person name="Crous P.W."/>
            <person name="Fauchery L."/>
            <person name="Girlanda M."/>
            <person name="Hayes R.D."/>
            <person name="Keri Z."/>
            <person name="LaButti K."/>
            <person name="Lipzen A."/>
            <person name="Lombard V."/>
            <person name="Magnuson J."/>
            <person name="Maillard F."/>
            <person name="Murat C."/>
            <person name="Nolan M."/>
            <person name="Ohm R.A."/>
            <person name="Pangilinan J."/>
            <person name="Pereira M.F."/>
            <person name="Perotto S."/>
            <person name="Peter M."/>
            <person name="Pfister S."/>
            <person name="Riley R."/>
            <person name="Sitrit Y."/>
            <person name="Stielow J.B."/>
            <person name="Szollosi G."/>
            <person name="Zifcakova L."/>
            <person name="Stursova M."/>
            <person name="Spatafora J.W."/>
            <person name="Tedersoo L."/>
            <person name="Vaario L.M."/>
            <person name="Yamada A."/>
            <person name="Yan M."/>
            <person name="Wang P."/>
            <person name="Xu J."/>
            <person name="Bruns T."/>
            <person name="Baldrian P."/>
            <person name="Vilgalys R."/>
            <person name="Dunand C."/>
            <person name="Henrissat B."/>
            <person name="Grigoriev I.V."/>
            <person name="Hibbett D."/>
            <person name="Nagy L.G."/>
            <person name="Martin F.M."/>
        </authorList>
    </citation>
    <scope>NUCLEOTIDE SEQUENCE</scope>
    <source>
        <strain evidence="4">UH-Tt-Lm1</strain>
    </source>
</reference>
<dbReference type="Pfam" id="PF12853">
    <property type="entry name" value="NADH_u_ox_C"/>
    <property type="match status" value="1"/>
</dbReference>
<feature type="transmembrane region" description="Helical" evidence="1">
    <location>
        <begin position="61"/>
        <end position="79"/>
    </location>
</feature>
<dbReference type="InterPro" id="IPR024549">
    <property type="entry name" value="NADH-UbQ_OxRdtase_su21_C_fun"/>
</dbReference>
<gene>
    <name evidence="4" type="ORF">BJ322DRAFT_1140610</name>
</gene>
<keyword evidence="1" id="KW-0812">Transmembrane</keyword>
<reference evidence="4" key="2">
    <citation type="submission" date="2020-11" db="EMBL/GenBank/DDBJ databases">
        <authorList>
            <consortium name="DOE Joint Genome Institute"/>
            <person name="Kuo A."/>
            <person name="Miyauchi S."/>
            <person name="Kiss E."/>
            <person name="Drula E."/>
            <person name="Kohler A."/>
            <person name="Sanchez-Garcia M."/>
            <person name="Andreopoulos B."/>
            <person name="Barry K.W."/>
            <person name="Bonito G."/>
            <person name="Buee M."/>
            <person name="Carver A."/>
            <person name="Chen C."/>
            <person name="Cichocki N."/>
            <person name="Clum A."/>
            <person name="Culley D."/>
            <person name="Crous P.W."/>
            <person name="Fauchery L."/>
            <person name="Girlanda M."/>
            <person name="Hayes R."/>
            <person name="Keri Z."/>
            <person name="Labutti K."/>
            <person name="Lipzen A."/>
            <person name="Lombard V."/>
            <person name="Magnuson J."/>
            <person name="Maillard F."/>
            <person name="Morin E."/>
            <person name="Murat C."/>
            <person name="Nolan M."/>
            <person name="Ohm R."/>
            <person name="Pangilinan J."/>
            <person name="Pereira M."/>
            <person name="Perotto S."/>
            <person name="Peter M."/>
            <person name="Riley R."/>
            <person name="Sitrit Y."/>
            <person name="Stielow B."/>
            <person name="Szollosi G."/>
            <person name="Zifcakova L."/>
            <person name="Stursova M."/>
            <person name="Spatafora J.W."/>
            <person name="Tedersoo L."/>
            <person name="Vaario L.-M."/>
            <person name="Yamada A."/>
            <person name="Yan M."/>
            <person name="Wang P."/>
            <person name="Xu J."/>
            <person name="Bruns T."/>
            <person name="Baldrian P."/>
            <person name="Vilgalys R."/>
            <person name="Henrissat B."/>
            <person name="Grigoriev I.V."/>
            <person name="Hibbett D."/>
            <person name="Nagy L.G."/>
            <person name="Martin F.M."/>
        </authorList>
    </citation>
    <scope>NUCLEOTIDE SEQUENCE</scope>
    <source>
        <strain evidence="4">UH-Tt-Lm1</strain>
    </source>
</reference>
<keyword evidence="5" id="KW-1185">Reference proteome</keyword>
<dbReference type="OrthoDB" id="196140at2759"/>
<evidence type="ECO:0000259" key="2">
    <source>
        <dbReference type="Pfam" id="PF10785"/>
    </source>
</evidence>
<keyword evidence="1" id="KW-1133">Transmembrane helix</keyword>
<dbReference type="AlphaFoldDB" id="A0A9P6L6Z4"/>
<feature type="domain" description="NADH-ubiquinone oxidoreductase 21kDa subunit C-terminal fungi" evidence="3">
    <location>
        <begin position="102"/>
        <end position="159"/>
    </location>
</feature>
<dbReference type="EMBL" id="WIUZ02000007">
    <property type="protein sequence ID" value="KAF9784992.1"/>
    <property type="molecule type" value="Genomic_DNA"/>
</dbReference>
<feature type="domain" description="NADH-ubiquinone oxidoreductase 21kDa subunit N-terminal" evidence="2">
    <location>
        <begin position="9"/>
        <end position="91"/>
    </location>
</feature>
<sequence>MPTQKVISTPYKLIDSDPHASRVVSYMRPSDFAVWGGSTFAAPGALYLWELAEPSRSAVKVPLRVAGVFGFVGGFLLAYQRSSFRFWGWTENEREAAMDLTELRARAQQGLPLYGQSDQPEWVQQAAHSNSAFSQLKFSAFPMLNLVNHPHHGTDESQYKQ</sequence>
<comment type="caution">
    <text evidence="4">The sequence shown here is derived from an EMBL/GenBank/DDBJ whole genome shotgun (WGS) entry which is preliminary data.</text>
</comment>
<accession>A0A9P6L6Z4</accession>
<dbReference type="InterPro" id="IPR053229">
    <property type="entry name" value="NADH-Q_oxidrdct_subunit"/>
</dbReference>
<keyword evidence="1" id="KW-0472">Membrane</keyword>
<name>A0A9P6L6Z4_9AGAM</name>